<evidence type="ECO:0000313" key="2">
    <source>
        <dbReference type="Proteomes" id="UP001363622"/>
    </source>
</evidence>
<organism evidence="1 2">
    <name type="scientific">Phyllosticta citriasiana</name>
    <dbReference type="NCBI Taxonomy" id="595635"/>
    <lineage>
        <taxon>Eukaryota</taxon>
        <taxon>Fungi</taxon>
        <taxon>Dikarya</taxon>
        <taxon>Ascomycota</taxon>
        <taxon>Pezizomycotina</taxon>
        <taxon>Dothideomycetes</taxon>
        <taxon>Dothideomycetes incertae sedis</taxon>
        <taxon>Botryosphaeriales</taxon>
        <taxon>Phyllostictaceae</taxon>
        <taxon>Phyllosticta</taxon>
    </lineage>
</organism>
<dbReference type="Proteomes" id="UP001363622">
    <property type="component" value="Unassembled WGS sequence"/>
</dbReference>
<reference evidence="1 2" key="1">
    <citation type="submission" date="2024-04" db="EMBL/GenBank/DDBJ databases">
        <title>Phyllosticta paracitricarpa is synonymous to the EU quarantine fungus P. citricarpa based on phylogenomic analyses.</title>
        <authorList>
            <consortium name="Lawrence Berkeley National Laboratory"/>
            <person name="Van Ingen-Buijs V.A."/>
            <person name="Van Westerhoven A.C."/>
            <person name="Haridas S."/>
            <person name="Skiadas P."/>
            <person name="Martin F."/>
            <person name="Groenewald J.Z."/>
            <person name="Crous P.W."/>
            <person name="Seidl M.F."/>
        </authorList>
    </citation>
    <scope>NUCLEOTIDE SEQUENCE [LARGE SCALE GENOMIC DNA]</scope>
    <source>
        <strain evidence="1 2">CBS 123371</strain>
    </source>
</reference>
<name>A0ABR1KU08_9PEZI</name>
<sequence>MGERLALVFPASLTAARPLAPCLAPLLLPGPYTHGSHPERLALLAHVYLLPVHLPTNPVKSRCTQIPSVRSPARVAAWLAT</sequence>
<gene>
    <name evidence="1" type="ORF">IWZ03DRAFT_372668</name>
</gene>
<proteinExistence type="predicted"/>
<evidence type="ECO:0008006" key="3">
    <source>
        <dbReference type="Google" id="ProtNLM"/>
    </source>
</evidence>
<dbReference type="EMBL" id="JBBPHU010000003">
    <property type="protein sequence ID" value="KAK7520294.1"/>
    <property type="molecule type" value="Genomic_DNA"/>
</dbReference>
<accession>A0ABR1KU08</accession>
<keyword evidence="2" id="KW-1185">Reference proteome</keyword>
<comment type="caution">
    <text evidence="1">The sequence shown here is derived from an EMBL/GenBank/DDBJ whole genome shotgun (WGS) entry which is preliminary data.</text>
</comment>
<evidence type="ECO:0000313" key="1">
    <source>
        <dbReference type="EMBL" id="KAK7520294.1"/>
    </source>
</evidence>
<protein>
    <recommendedName>
        <fullName evidence="3">Secreted protein</fullName>
    </recommendedName>
</protein>